<dbReference type="GO" id="GO:0015031">
    <property type="term" value="P:protein transport"/>
    <property type="evidence" value="ECO:0007669"/>
    <property type="project" value="InterPro"/>
</dbReference>
<evidence type="ECO:0000313" key="4">
    <source>
        <dbReference type="EMBL" id="CAB5370213.1"/>
    </source>
</evidence>
<keyword evidence="2" id="KW-0175">Coiled coil</keyword>
<reference evidence="4" key="1">
    <citation type="submission" date="2020-05" db="EMBL/GenBank/DDBJ databases">
        <authorList>
            <person name="Rincon C."/>
            <person name="Sanders R I."/>
            <person name="Robbins C."/>
            <person name="Chaturvedi A."/>
        </authorList>
    </citation>
    <scope>NUCLEOTIDE SEQUENCE</scope>
    <source>
        <strain evidence="4">CHB12</strain>
    </source>
</reference>
<proteinExistence type="inferred from homology"/>
<evidence type="ECO:0008006" key="6">
    <source>
        <dbReference type="Google" id="ProtNLM"/>
    </source>
</evidence>
<evidence type="ECO:0000256" key="3">
    <source>
        <dbReference type="SAM" id="MobiDB-lite"/>
    </source>
</evidence>
<comment type="similarity">
    <text evidence="1">Belongs to the IST1 family.</text>
</comment>
<comment type="caution">
    <text evidence="4">The sequence shown here is derived from an EMBL/GenBank/DDBJ whole genome shotgun (WGS) entry which is preliminary data.</text>
</comment>
<evidence type="ECO:0000256" key="1">
    <source>
        <dbReference type="ARBA" id="ARBA00005536"/>
    </source>
</evidence>
<name>A0A916E9F5_9GLOM</name>
<organism evidence="4 5">
    <name type="scientific">Rhizophagus irregularis</name>
    <dbReference type="NCBI Taxonomy" id="588596"/>
    <lineage>
        <taxon>Eukaryota</taxon>
        <taxon>Fungi</taxon>
        <taxon>Fungi incertae sedis</taxon>
        <taxon>Mucoromycota</taxon>
        <taxon>Glomeromycotina</taxon>
        <taxon>Glomeromycetes</taxon>
        <taxon>Glomerales</taxon>
        <taxon>Glomeraceae</taxon>
        <taxon>Rhizophagus</taxon>
    </lineage>
</organism>
<feature type="compositionally biased region" description="Polar residues" evidence="3">
    <location>
        <begin position="294"/>
        <end position="303"/>
    </location>
</feature>
<dbReference type="VEuPathDB" id="FungiDB:RhiirFUN_020759"/>
<feature type="coiled-coil region" evidence="2">
    <location>
        <begin position="15"/>
        <end position="53"/>
    </location>
</feature>
<dbReference type="FunFam" id="1.20.1260.60:FF:000002">
    <property type="entry name" value="Vacuolar protein sorting-associated protein IST1"/>
    <property type="match status" value="1"/>
</dbReference>
<dbReference type="PANTHER" id="PTHR12161">
    <property type="entry name" value="IST1 FAMILY MEMBER"/>
    <property type="match status" value="1"/>
</dbReference>
<gene>
    <name evidence="4" type="ORF">CHRIB12_LOCUS12577</name>
</gene>
<dbReference type="EMBL" id="CAGKOT010000027">
    <property type="protein sequence ID" value="CAB5370213.1"/>
    <property type="molecule type" value="Genomic_DNA"/>
</dbReference>
<dbReference type="Pfam" id="PF03398">
    <property type="entry name" value="Ist1"/>
    <property type="match status" value="1"/>
</dbReference>
<protein>
    <recommendedName>
        <fullName evidence="6">Ist1p</fullName>
    </recommendedName>
</protein>
<accession>A0A916E9F5</accession>
<dbReference type="Proteomes" id="UP000684084">
    <property type="component" value="Unassembled WGS sequence"/>
</dbReference>
<dbReference type="InterPro" id="IPR005061">
    <property type="entry name" value="Ist1"/>
</dbReference>
<feature type="compositionally biased region" description="Polar residues" evidence="3">
    <location>
        <begin position="217"/>
        <end position="242"/>
    </location>
</feature>
<dbReference type="PANTHER" id="PTHR12161:SF5">
    <property type="entry name" value="IST1 HOMOLOG"/>
    <property type="match status" value="1"/>
</dbReference>
<dbReference type="AlphaFoldDB" id="A0A916E9F5"/>
<evidence type="ECO:0000256" key="2">
    <source>
        <dbReference type="SAM" id="Coils"/>
    </source>
</evidence>
<sequence>MPLNTYNPNRLKVQLKLAINRLKLLQQKKNSINKQQRKEIANLLENSKTESAKIRVEGIIREDYFIEALEILELYCDLLMARFGLIEQIKHCDPTISEAVNTLIYAAPRSEIKELGQVRDQLIGKYGKEFALNAIDNKDDCVNERIIQKLMFSTPDPFLVNRYLEEIAKTYNVNWKADDIDLISADLSSNSQVKNNKSSSEPTYTALPDMDLLMSLNNDAKGESNQSTSTPNSASILDNSDNILPDVPIGPPKNHSKNSLGAPPSPILPPANQSDEDKDIVNPPPYSKLDNNNEKPSSGNSKMTTDEDDELIRRMQLLYWLQNTVR</sequence>
<dbReference type="OrthoDB" id="29853at2759"/>
<evidence type="ECO:0000313" key="5">
    <source>
        <dbReference type="Proteomes" id="UP000684084"/>
    </source>
</evidence>
<feature type="region of interest" description="Disordered" evidence="3">
    <location>
        <begin position="217"/>
        <end position="309"/>
    </location>
</feature>